<evidence type="ECO:0000256" key="1">
    <source>
        <dbReference type="SAM" id="MobiDB-lite"/>
    </source>
</evidence>
<organism evidence="3 4">
    <name type="scientific">Rurimicrobium arvi</name>
    <dbReference type="NCBI Taxonomy" id="2049916"/>
    <lineage>
        <taxon>Bacteria</taxon>
        <taxon>Pseudomonadati</taxon>
        <taxon>Bacteroidota</taxon>
        <taxon>Chitinophagia</taxon>
        <taxon>Chitinophagales</taxon>
        <taxon>Chitinophagaceae</taxon>
        <taxon>Rurimicrobium</taxon>
    </lineage>
</organism>
<proteinExistence type="predicted"/>
<evidence type="ECO:0000256" key="2">
    <source>
        <dbReference type="SAM" id="SignalP"/>
    </source>
</evidence>
<comment type="caution">
    <text evidence="3">The sequence shown here is derived from an EMBL/GenBank/DDBJ whole genome shotgun (WGS) entry which is preliminary data.</text>
</comment>
<evidence type="ECO:0000313" key="3">
    <source>
        <dbReference type="EMBL" id="GAA4454326.1"/>
    </source>
</evidence>
<dbReference type="Proteomes" id="UP001501410">
    <property type="component" value="Unassembled WGS sequence"/>
</dbReference>
<feature type="region of interest" description="Disordered" evidence="1">
    <location>
        <begin position="1793"/>
        <end position="1814"/>
    </location>
</feature>
<accession>A0ABP8MSN5</accession>
<feature type="chain" id="PRO_5047167276" description="PA14 domain-containing protein" evidence="2">
    <location>
        <begin position="29"/>
        <end position="2295"/>
    </location>
</feature>
<dbReference type="Gene3D" id="2.60.120.260">
    <property type="entry name" value="Galactose-binding domain-like"/>
    <property type="match status" value="1"/>
</dbReference>
<dbReference type="RefSeq" id="WP_344825168.1">
    <property type="nucleotide sequence ID" value="NZ_BAABEZ010000022.1"/>
</dbReference>
<reference evidence="4" key="1">
    <citation type="journal article" date="2019" name="Int. J. Syst. Evol. Microbiol.">
        <title>The Global Catalogue of Microorganisms (GCM) 10K type strain sequencing project: providing services to taxonomists for standard genome sequencing and annotation.</title>
        <authorList>
            <consortium name="The Broad Institute Genomics Platform"/>
            <consortium name="The Broad Institute Genome Sequencing Center for Infectious Disease"/>
            <person name="Wu L."/>
            <person name="Ma J."/>
        </authorList>
    </citation>
    <scope>NUCLEOTIDE SEQUENCE [LARGE SCALE GENOMIC DNA]</scope>
    <source>
        <strain evidence="4">JCM 31921</strain>
    </source>
</reference>
<keyword evidence="4" id="KW-1185">Reference proteome</keyword>
<protein>
    <recommendedName>
        <fullName evidence="5">PA14 domain-containing protein</fullName>
    </recommendedName>
</protein>
<feature type="compositionally biased region" description="Low complexity" evidence="1">
    <location>
        <begin position="1794"/>
        <end position="1810"/>
    </location>
</feature>
<keyword evidence="2" id="KW-0732">Signal</keyword>
<evidence type="ECO:0000313" key="4">
    <source>
        <dbReference type="Proteomes" id="UP001501410"/>
    </source>
</evidence>
<dbReference type="EMBL" id="BAABEZ010000022">
    <property type="protein sequence ID" value="GAA4454326.1"/>
    <property type="molecule type" value="Genomic_DNA"/>
</dbReference>
<evidence type="ECO:0008006" key="5">
    <source>
        <dbReference type="Google" id="ProtNLM"/>
    </source>
</evidence>
<sequence length="2295" mass="253495">MKRKNALKLIAHVTILSLTYQLVFPACAYALTSGPMQPEVQSFEPVGTTEMVDVFTGDFNYNIPLIDVEGYPINIFYHSGVGIEQEASWVGLGWNINPGEINRTVRGLPDDLNGETIEKEIHIQKEKDIRIGLGVDVAIEIFGKELPDQSHETQLAVTGGGQIYVAYNNYRGLSTGVSSSLGLQSPMGSVGIGMGIGTQTGADIDASASFVTDKLMGKLPFGASFQAGVGMNSRTGVKDISLGMSTYARIELNGVSTKDPDRAVHRTSRIGVQAQKTIPVGMQNYVPVIANKMTQTGQIVQRKLGFSVTGTTISAFVSGQYVESEYETDGSRKGFGYLNMQNSSKEDMLDFTREKDGQYNKTIKNLPMPSLTYDVFSVNGQGVGGMFRAHRNDLGTVFDPYVSAYPPSEIRSGQKEVGVPGEDYGEVGDDATRITTYNMSGAWSLLPFAKRVDGSLFEPWYFKQAGELTYDQSQEVEGLFNADPYIADTTFSMFSGKGNRFFPFPGNYVFNNVTAGRALSGSSGMDRSSRATNISALTFDEIQKIPEMPVKKKTLSYSGNFPNPTLSAKPQNEIYKGSSLAYKASGSQLAQLTQTMPDGRRYVYGLPVMNNVIREVTFSADETSPSKIDLNNRYVTYDATEFSSSNPNGRDHFYSSTVTPPHAGSYMLTEVLSNDYVDILGDGPTNDDPGTFVKYNYELKNDDYRWKAPYQSNKAHYDRGFVVDTKDGKGNVVMGSRQLWHVKSIESKNYIAEFYTSPRQDAHGSMEAVLPSNSKYPSVYKSAISSYANTASYKLDSIRLFNKHDRFLNGDAAIPVKTVFFQYETGTNTLCKGLPNAESATAGKLTLKRIYIGYGNSHKNMLSPYEFTYHASNPDYNYAAKDRWGNYKPAVAGQNNFDFPYCDQDPAAKSTQDYYAASWNLTDVKLPSGGKIHVDYESDDYSSVQNKRPMSMFKIFGIGSTSSPMPLNYLYNDRDNINRFVYFKRNIGAEVTGSMRDNYFQNETYLYYSFAIDVGCNNVFDDIKGYAKIKDVGVCPGLPDYGYVELELENVNGQNIHPATRLSMNTGRYYLPQYFYDNYNISATDPAGILLALAGLIPELTNTILQKNPFKTFLNKGKSKVVALDRSFIRLQVPGLTKRGGGIRVKQLTLSDSWDKQAGGQAATYGKSYDYTMNDPTFGIVSSGVASYEPIQGGDENPFRQPVPYSAEVFKGMPSIDFFQEEPFGEGVYPPAAVGYSKVTVRSIHQNYGRSSQSYEEYGFYTARDFPIIVNYTDKNADETQNVDFGVQENDARVTQGYSVILNDMHGKPKYTRNYVVHKTASGNPLPELISGQTTKYRINNSGNLSNNVTAVVRKRGTENFYELKEVILGQDVDYTIDSRSREGSTTTKKKKYNLNVIQGATIPIPVPSYFKSSDLKSNRFYSLVTSKVIQQYGIVQSVEQTDHHAVTTTENLVYDAETGGVLLSRVNNEFNKYNYSVVHPAYMAYEGMRPAYTNDGYQEVADFSVNTNRDGFIYTKNFDRFSPGDELLVTTRRNGTFKVWVMGAGVDPLDPPGNGDVSVALVKDNKYCTFPSETAAFTIKNSSGVIKATGTVNKSVVTPGNICGADYAFNTTLLEGNYTCEVKYAGSPVTSTKSFTVVKGKCTQVKIFADCPPMGNLQVNGSLKKGGTTSENCYIDMISYPTIISVRRLNSNTANDFSSDNSANGFKPIIKFDYYFLDSRPDIVNFPLPDGYYQVNAIPIMAYVFNLVHPGKIYTSVYRVVKINGGKTLPLIFYPTTCNPIGLDTLSETTYISSPGSSGTDDGSGSSSSAPTTVKPCGIMVSPRFKDQFDASSVNVSTWPQEYKMIRNARVKVIRSGRRNNLDKTVQSTHYIDDAIDPGSLGITDLFNRKTDLLDISGNTFTDEAQMYEGFLNSASIPGDYRYEQFNPYVLGTKGTYRTAATYMPLAERSYVKTYTGTDGLFSLTTLLWNLNNGKVAATGVCDGPTDVLEPVLSLSQSWKRASLITRYDIFGNALEEKDAIDNYSSVQYGYNKSLPVAVASNVRLQQFMFEGFEDYTTLLAQTIAQLFLKGDAYSAFGLLFGDRRTDAGATFTMYNQTYYKRNLAPVFGGGMEVSSDQAHTGLYSLKTNAALNFGFDVADPGATQLARFKFAPGKKYLVQVWAKGTLAETGTGALRLKIGSGADIYLKAQTGNIDDWRLYSTTLDLSGTTAGSAVTLSGPSGIYLDDFRALPMESNMKSFVYDPVSMRLMAQLDEQNMATFFEYDQEGLLVRTKKETSRGIVTISESRRANAKK</sequence>
<name>A0ABP8MSN5_9BACT</name>
<feature type="signal peptide" evidence="2">
    <location>
        <begin position="1"/>
        <end position="28"/>
    </location>
</feature>
<gene>
    <name evidence="3" type="ORF">GCM10023092_16180</name>
</gene>